<dbReference type="PANTHER" id="PTHR10015:SF368">
    <property type="entry name" value="HEAT STRESS TRANSCRIPTION FACTOR B-4-LIKE"/>
    <property type="match status" value="1"/>
</dbReference>
<accession>A0A9W7M4P5</accession>
<evidence type="ECO:0000256" key="2">
    <source>
        <dbReference type="ARBA" id="ARBA00023016"/>
    </source>
</evidence>
<organism evidence="8 9">
    <name type="scientific">Hibiscus trionum</name>
    <name type="common">Flower of an hour</name>
    <dbReference type="NCBI Taxonomy" id="183268"/>
    <lineage>
        <taxon>Eukaryota</taxon>
        <taxon>Viridiplantae</taxon>
        <taxon>Streptophyta</taxon>
        <taxon>Embryophyta</taxon>
        <taxon>Tracheophyta</taxon>
        <taxon>Spermatophyta</taxon>
        <taxon>Magnoliopsida</taxon>
        <taxon>eudicotyledons</taxon>
        <taxon>Gunneridae</taxon>
        <taxon>Pentapetalae</taxon>
        <taxon>rosids</taxon>
        <taxon>malvids</taxon>
        <taxon>Malvales</taxon>
        <taxon>Malvaceae</taxon>
        <taxon>Malvoideae</taxon>
        <taxon>Hibiscus</taxon>
    </lineage>
</organism>
<dbReference type="SUPFAM" id="SSF46785">
    <property type="entry name" value="Winged helix' DNA-binding domain"/>
    <property type="match status" value="1"/>
</dbReference>
<dbReference type="GO" id="GO:0000978">
    <property type="term" value="F:RNA polymerase II cis-regulatory region sequence-specific DNA binding"/>
    <property type="evidence" value="ECO:0007669"/>
    <property type="project" value="TreeGrafter"/>
</dbReference>
<dbReference type="GO" id="GO:0006357">
    <property type="term" value="P:regulation of transcription by RNA polymerase II"/>
    <property type="evidence" value="ECO:0007669"/>
    <property type="project" value="TreeGrafter"/>
</dbReference>
<evidence type="ECO:0000256" key="4">
    <source>
        <dbReference type="ARBA" id="ARBA00023242"/>
    </source>
</evidence>
<dbReference type="SMART" id="SM00415">
    <property type="entry name" value="HSF"/>
    <property type="match status" value="1"/>
</dbReference>
<dbReference type="PANTHER" id="PTHR10015">
    <property type="entry name" value="HEAT SHOCK TRANSCRIPTION FACTOR"/>
    <property type="match status" value="1"/>
</dbReference>
<dbReference type="Proteomes" id="UP001165190">
    <property type="component" value="Unassembled WGS sequence"/>
</dbReference>
<protein>
    <submittedName>
        <fullName evidence="8">SCHIZORIZA, heat shock transcription factor B4</fullName>
    </submittedName>
</protein>
<reference evidence="8" key="1">
    <citation type="submission" date="2023-05" db="EMBL/GenBank/DDBJ databases">
        <title>Genome and transcriptome analyses reveal genes involved in the formation of fine ridges on petal epidermal cells in Hibiscus trionum.</title>
        <authorList>
            <person name="Koshimizu S."/>
            <person name="Masuda S."/>
            <person name="Ishii T."/>
            <person name="Shirasu K."/>
            <person name="Hoshino A."/>
            <person name="Arita M."/>
        </authorList>
    </citation>
    <scope>NUCLEOTIDE SEQUENCE</scope>
    <source>
        <strain evidence="8">Hamamatsu line</strain>
    </source>
</reference>
<feature type="region of interest" description="Disordered" evidence="6">
    <location>
        <begin position="121"/>
        <end position="141"/>
    </location>
</feature>
<evidence type="ECO:0000256" key="3">
    <source>
        <dbReference type="ARBA" id="ARBA00023125"/>
    </source>
</evidence>
<dbReference type="Pfam" id="PF00447">
    <property type="entry name" value="HSF_DNA-bind"/>
    <property type="match status" value="1"/>
</dbReference>
<evidence type="ECO:0000313" key="9">
    <source>
        <dbReference type="Proteomes" id="UP001165190"/>
    </source>
</evidence>
<feature type="compositionally biased region" description="Polar residues" evidence="6">
    <location>
        <begin position="124"/>
        <end position="138"/>
    </location>
</feature>
<dbReference type="OrthoDB" id="60033at2759"/>
<dbReference type="Gene3D" id="1.10.10.10">
    <property type="entry name" value="Winged helix-like DNA-binding domain superfamily/Winged helix DNA-binding domain"/>
    <property type="match status" value="2"/>
</dbReference>
<keyword evidence="9" id="KW-1185">Reference proteome</keyword>
<keyword evidence="2 8" id="KW-0346">Stress response</keyword>
<proteinExistence type="inferred from homology"/>
<sequence length="307" mass="34521">MAVVLDNCEEISLSLDSHKLVPAPFLTKTYQLLDDSTTDHIVFWVEDDTTFVVWRPPEQLNTYGFRKAVPDRWEFANEFFKKGEKRLLCEIHRRKTPHPQLVDAPSFFSFMSRVSISPVDSDEQSNWCDSPPLSSSPRGATGEVSVVGSYNSSVTALSEDNERLRRSNNLLMSELAHRRKFYIDIIYFAQNHVRHVPPLLLCGTKSLPPPPAVVVNTTNSSLLQKPLNQLLGYRPNTTKPAQVQALTILKEASSDSCKTKLFGLPLRSKKRLHSECGASNIETNNNKARLGLEKEDLGLNLMPPSIC</sequence>
<comment type="subcellular location">
    <subcellularLocation>
        <location evidence="1">Nucleus</location>
    </subcellularLocation>
</comment>
<comment type="similarity">
    <text evidence="5">Belongs to the HSF family.</text>
</comment>
<dbReference type="EMBL" id="BSYR01000023">
    <property type="protein sequence ID" value="GMI89702.1"/>
    <property type="molecule type" value="Genomic_DNA"/>
</dbReference>
<keyword evidence="4" id="KW-0539">Nucleus</keyword>
<name>A0A9W7M4P5_HIBTR</name>
<comment type="caution">
    <text evidence="8">The sequence shown here is derived from an EMBL/GenBank/DDBJ whole genome shotgun (WGS) entry which is preliminary data.</text>
</comment>
<evidence type="ECO:0000313" key="8">
    <source>
        <dbReference type="EMBL" id="GMI89702.1"/>
    </source>
</evidence>
<keyword evidence="3" id="KW-0238">DNA-binding</keyword>
<evidence type="ECO:0000256" key="6">
    <source>
        <dbReference type="SAM" id="MobiDB-lite"/>
    </source>
</evidence>
<dbReference type="InterPro" id="IPR000232">
    <property type="entry name" value="HSF_DNA-bd"/>
</dbReference>
<dbReference type="GO" id="GO:0005634">
    <property type="term" value="C:nucleus"/>
    <property type="evidence" value="ECO:0007669"/>
    <property type="project" value="UniProtKB-SubCell"/>
</dbReference>
<gene>
    <name evidence="8" type="ORF">HRI_002639500</name>
</gene>
<dbReference type="AlphaFoldDB" id="A0A9W7M4P5"/>
<feature type="domain" description="HSF-type DNA-binding" evidence="7">
    <location>
        <begin position="21"/>
        <end position="94"/>
    </location>
</feature>
<evidence type="ECO:0000256" key="1">
    <source>
        <dbReference type="ARBA" id="ARBA00004123"/>
    </source>
</evidence>
<evidence type="ECO:0000256" key="5">
    <source>
        <dbReference type="RuleBase" id="RU004020"/>
    </source>
</evidence>
<dbReference type="GO" id="GO:0003700">
    <property type="term" value="F:DNA-binding transcription factor activity"/>
    <property type="evidence" value="ECO:0007669"/>
    <property type="project" value="InterPro"/>
</dbReference>
<dbReference type="InterPro" id="IPR036388">
    <property type="entry name" value="WH-like_DNA-bd_sf"/>
</dbReference>
<evidence type="ECO:0000259" key="7">
    <source>
        <dbReference type="SMART" id="SM00415"/>
    </source>
</evidence>
<dbReference type="InterPro" id="IPR036390">
    <property type="entry name" value="WH_DNA-bd_sf"/>
</dbReference>